<dbReference type="HOGENOM" id="CLU_111215_0_0_1"/>
<reference evidence="1 2" key="1">
    <citation type="submission" date="2014-04" db="EMBL/GenBank/DDBJ databases">
        <authorList>
            <consortium name="DOE Joint Genome Institute"/>
            <person name="Kuo A."/>
            <person name="Kohler A."/>
            <person name="Jargeat P."/>
            <person name="Nagy L.G."/>
            <person name="Floudas D."/>
            <person name="Copeland A."/>
            <person name="Barry K.W."/>
            <person name="Cichocki N."/>
            <person name="Veneault-Fourrey C."/>
            <person name="LaButti K."/>
            <person name="Lindquist E.A."/>
            <person name="Lipzen A."/>
            <person name="Lundell T."/>
            <person name="Morin E."/>
            <person name="Murat C."/>
            <person name="Sun H."/>
            <person name="Tunlid A."/>
            <person name="Henrissat B."/>
            <person name="Grigoriev I.V."/>
            <person name="Hibbett D.S."/>
            <person name="Martin F."/>
            <person name="Nordberg H.P."/>
            <person name="Cantor M.N."/>
            <person name="Hua S.X."/>
        </authorList>
    </citation>
    <scope>NUCLEOTIDE SEQUENCE [LARGE SCALE GENOMIC DNA]</scope>
    <source>
        <strain evidence="1 2">Ve08.2h10</strain>
    </source>
</reference>
<proteinExistence type="predicted"/>
<dbReference type="OrthoDB" id="2641290at2759"/>
<dbReference type="EMBL" id="KN825138">
    <property type="protein sequence ID" value="KIK93985.1"/>
    <property type="molecule type" value="Genomic_DNA"/>
</dbReference>
<evidence type="ECO:0000313" key="1">
    <source>
        <dbReference type="EMBL" id="KIK93985.1"/>
    </source>
</evidence>
<protein>
    <submittedName>
        <fullName evidence="1">Uncharacterized protein</fullName>
    </submittedName>
</protein>
<name>A0A0D0E7H3_9AGAM</name>
<organism evidence="1 2">
    <name type="scientific">Paxillus rubicundulus Ve08.2h10</name>
    <dbReference type="NCBI Taxonomy" id="930991"/>
    <lineage>
        <taxon>Eukaryota</taxon>
        <taxon>Fungi</taxon>
        <taxon>Dikarya</taxon>
        <taxon>Basidiomycota</taxon>
        <taxon>Agaricomycotina</taxon>
        <taxon>Agaricomycetes</taxon>
        <taxon>Agaricomycetidae</taxon>
        <taxon>Boletales</taxon>
        <taxon>Paxilineae</taxon>
        <taxon>Paxillaceae</taxon>
        <taxon>Paxillus</taxon>
    </lineage>
</organism>
<accession>A0A0D0E7H3</accession>
<keyword evidence="2" id="KW-1185">Reference proteome</keyword>
<evidence type="ECO:0000313" key="2">
    <source>
        <dbReference type="Proteomes" id="UP000054538"/>
    </source>
</evidence>
<gene>
    <name evidence="1" type="ORF">PAXRUDRAFT_785235</name>
</gene>
<sequence length="160" mass="17633">MQQNDLSNSILGELYQETASVCPLPDTSSMHLSSLPPHTVLEVTPSATAVTLPTHAQLAGVEYIPSHNPPRFIFYPISWDGYESPPPSAGAACSTPNIPNKLDVPTDREDSGVDVDYGEHDWSDSVFVAFYAEDAFQSIDRWRRNVIKYTGYDILCDNGL</sequence>
<dbReference type="AlphaFoldDB" id="A0A0D0E7H3"/>
<dbReference type="Proteomes" id="UP000054538">
    <property type="component" value="Unassembled WGS sequence"/>
</dbReference>
<dbReference type="InParanoid" id="A0A0D0E7H3"/>
<reference evidence="2" key="2">
    <citation type="submission" date="2015-01" db="EMBL/GenBank/DDBJ databases">
        <title>Evolutionary Origins and Diversification of the Mycorrhizal Mutualists.</title>
        <authorList>
            <consortium name="DOE Joint Genome Institute"/>
            <consortium name="Mycorrhizal Genomics Consortium"/>
            <person name="Kohler A."/>
            <person name="Kuo A."/>
            <person name="Nagy L.G."/>
            <person name="Floudas D."/>
            <person name="Copeland A."/>
            <person name="Barry K.W."/>
            <person name="Cichocki N."/>
            <person name="Veneault-Fourrey C."/>
            <person name="LaButti K."/>
            <person name="Lindquist E.A."/>
            <person name="Lipzen A."/>
            <person name="Lundell T."/>
            <person name="Morin E."/>
            <person name="Murat C."/>
            <person name="Riley R."/>
            <person name="Ohm R."/>
            <person name="Sun H."/>
            <person name="Tunlid A."/>
            <person name="Henrissat B."/>
            <person name="Grigoriev I.V."/>
            <person name="Hibbett D.S."/>
            <person name="Martin F."/>
        </authorList>
    </citation>
    <scope>NUCLEOTIDE SEQUENCE [LARGE SCALE GENOMIC DNA]</scope>
    <source>
        <strain evidence="2">Ve08.2h10</strain>
    </source>
</reference>